<comment type="caution">
    <text evidence="5">The sequence shown here is derived from an EMBL/GenBank/DDBJ whole genome shotgun (WGS) entry which is preliminary data.</text>
</comment>
<dbReference type="InterPro" id="IPR019775">
    <property type="entry name" value="WD40_repeat_CS"/>
</dbReference>
<evidence type="ECO:0000256" key="3">
    <source>
        <dbReference type="PROSITE-ProRule" id="PRU00221"/>
    </source>
</evidence>
<dbReference type="PANTHER" id="PTHR19865:SF0">
    <property type="entry name" value="U3 SMALL NUCLEOLAR RNA-INTERACTING PROTEIN 2"/>
    <property type="match status" value="1"/>
</dbReference>
<dbReference type="InterPro" id="IPR011047">
    <property type="entry name" value="Quinoprotein_ADH-like_sf"/>
</dbReference>
<name>A0A9D1ZJG5_9BACE</name>
<dbReference type="InterPro" id="IPR015943">
    <property type="entry name" value="WD40/YVTN_repeat-like_dom_sf"/>
</dbReference>
<evidence type="ECO:0000256" key="2">
    <source>
        <dbReference type="ARBA" id="ARBA00022737"/>
    </source>
</evidence>
<sequence length="474" mass="53642">MNRRKMTYCCAAVLLGLLLWCLLRPTRPSARTDALENELEEARRRAEEAVLIRSVSKQMEEIAYQQKDLSDRQRLRAEQQAQENYRMKLRVEEEWKRAVSSQQEAEKAYRLAESQRKLAEQRRLQAEEAKRKADTLAYQTLGRSLGSIAMTQYRTGNDVTASLLAYAAWLFVKRYGGDTYQSSVFNALSLISGQPASWHRHRAGVSAIACDPSDGHRFYTCGRYGEVLAWTETPDGYDTEVLHSNPGDDFRGACLDAEHVLHVLAYDGRLVTFRHPQESRDTGKGKCAALLSTPSGILLLTQDGRLYDLAGNEMPTGQRTDGNNTLTALAIDPATGLTAWGYEDGTILLTDAKGRHLKKLTGHRSAVTGLALQDGRLYSCSRDRTLRLWNLLEERTEPVTALQANTWLLCLALSPDRRQLFVGDSDGRLYRFSIAPDKMAESIRQRLPRNFTPQEWKHYMGDGVPYETFINQKR</sequence>
<dbReference type="PROSITE" id="PS50294">
    <property type="entry name" value="WD_REPEATS_REGION"/>
    <property type="match status" value="1"/>
</dbReference>
<dbReference type="Gene3D" id="2.130.10.10">
    <property type="entry name" value="YVTN repeat-like/Quinoprotein amine dehydrogenase"/>
    <property type="match status" value="1"/>
</dbReference>
<reference evidence="5" key="1">
    <citation type="journal article" date="2021" name="PeerJ">
        <title>Extensive microbial diversity within the chicken gut microbiome revealed by metagenomics and culture.</title>
        <authorList>
            <person name="Gilroy R."/>
            <person name="Ravi A."/>
            <person name="Getino M."/>
            <person name="Pursley I."/>
            <person name="Horton D.L."/>
            <person name="Alikhan N.F."/>
            <person name="Baker D."/>
            <person name="Gharbi K."/>
            <person name="Hall N."/>
            <person name="Watson M."/>
            <person name="Adriaenssens E.M."/>
            <person name="Foster-Nyarko E."/>
            <person name="Jarju S."/>
            <person name="Secka A."/>
            <person name="Antonio M."/>
            <person name="Oren A."/>
            <person name="Chaudhuri R.R."/>
            <person name="La Ragione R."/>
            <person name="Hildebrand F."/>
            <person name="Pallen M.J."/>
        </authorList>
    </citation>
    <scope>NUCLEOTIDE SEQUENCE</scope>
    <source>
        <strain evidence="5">Gambia2-208</strain>
    </source>
</reference>
<evidence type="ECO:0000313" key="6">
    <source>
        <dbReference type="Proteomes" id="UP000886851"/>
    </source>
</evidence>
<feature type="repeat" description="WD" evidence="3">
    <location>
        <begin position="360"/>
        <end position="391"/>
    </location>
</feature>
<gene>
    <name evidence="5" type="ORF">H9824_09260</name>
</gene>
<organism evidence="5 6">
    <name type="scientific">Candidatus Bacteroides pullicola</name>
    <dbReference type="NCBI Taxonomy" id="2838475"/>
    <lineage>
        <taxon>Bacteria</taxon>
        <taxon>Pseudomonadati</taxon>
        <taxon>Bacteroidota</taxon>
        <taxon>Bacteroidia</taxon>
        <taxon>Bacteroidales</taxon>
        <taxon>Bacteroidaceae</taxon>
        <taxon>Bacteroides</taxon>
    </lineage>
</organism>
<dbReference type="PROSITE" id="PS00678">
    <property type="entry name" value="WD_REPEATS_1"/>
    <property type="match status" value="1"/>
</dbReference>
<dbReference type="GO" id="GO:0034511">
    <property type="term" value="F:U3 snoRNA binding"/>
    <property type="evidence" value="ECO:0007669"/>
    <property type="project" value="InterPro"/>
</dbReference>
<dbReference type="InterPro" id="IPR001680">
    <property type="entry name" value="WD40_rpt"/>
</dbReference>
<keyword evidence="2" id="KW-0677">Repeat</keyword>
<evidence type="ECO:0000256" key="1">
    <source>
        <dbReference type="ARBA" id="ARBA00022574"/>
    </source>
</evidence>
<dbReference type="SMART" id="SM00320">
    <property type="entry name" value="WD40"/>
    <property type="match status" value="4"/>
</dbReference>
<reference evidence="5" key="2">
    <citation type="submission" date="2021-04" db="EMBL/GenBank/DDBJ databases">
        <authorList>
            <person name="Gilroy R."/>
        </authorList>
    </citation>
    <scope>NUCLEOTIDE SEQUENCE</scope>
    <source>
        <strain evidence="5">Gambia2-208</strain>
    </source>
</reference>
<dbReference type="PANTHER" id="PTHR19865">
    <property type="entry name" value="U3 SMALL NUCLEOLAR RNA INTERACTING PROTEIN 2"/>
    <property type="match status" value="1"/>
</dbReference>
<evidence type="ECO:0008006" key="7">
    <source>
        <dbReference type="Google" id="ProtNLM"/>
    </source>
</evidence>
<feature type="coiled-coil region" evidence="4">
    <location>
        <begin position="102"/>
        <end position="132"/>
    </location>
</feature>
<dbReference type="SUPFAM" id="SSF50998">
    <property type="entry name" value="Quinoprotein alcohol dehydrogenase-like"/>
    <property type="match status" value="1"/>
</dbReference>
<keyword evidence="1 3" id="KW-0853">WD repeat</keyword>
<accession>A0A9D1ZJG5</accession>
<keyword evidence="4" id="KW-0175">Coiled coil</keyword>
<protein>
    <recommendedName>
        <fullName evidence="7">WD domain, G-beta repeat</fullName>
    </recommendedName>
</protein>
<dbReference type="Pfam" id="PF00400">
    <property type="entry name" value="WD40"/>
    <property type="match status" value="2"/>
</dbReference>
<dbReference type="Proteomes" id="UP000886851">
    <property type="component" value="Unassembled WGS sequence"/>
</dbReference>
<proteinExistence type="predicted"/>
<evidence type="ECO:0000313" key="5">
    <source>
        <dbReference type="EMBL" id="HIY88876.1"/>
    </source>
</evidence>
<evidence type="ECO:0000256" key="4">
    <source>
        <dbReference type="SAM" id="Coils"/>
    </source>
</evidence>
<dbReference type="EMBL" id="DXCV01000061">
    <property type="protein sequence ID" value="HIY88876.1"/>
    <property type="molecule type" value="Genomic_DNA"/>
</dbReference>
<dbReference type="InterPro" id="IPR039241">
    <property type="entry name" value="Rrp9-like"/>
</dbReference>
<dbReference type="PROSITE" id="PS50082">
    <property type="entry name" value="WD_REPEATS_2"/>
    <property type="match status" value="1"/>
</dbReference>
<dbReference type="AlphaFoldDB" id="A0A9D1ZJG5"/>